<protein>
    <submittedName>
        <fullName evidence="1">Uncharacterized protein</fullName>
    </submittedName>
</protein>
<evidence type="ECO:0000313" key="1">
    <source>
        <dbReference type="EMBL" id="MBU9356109.1"/>
    </source>
</evidence>
<dbReference type="Proteomes" id="UP001196915">
    <property type="component" value="Unassembled WGS sequence"/>
</dbReference>
<comment type="caution">
    <text evidence="1">The sequence shown here is derived from an EMBL/GenBank/DDBJ whole genome shotgun (WGS) entry which is preliminary data.</text>
</comment>
<accession>A0AAP2HHC7</accession>
<name>A0AAP2HHC7_9BURK</name>
<organism evidence="1 2">
    <name type="scientific">Burkholderia multivorans</name>
    <dbReference type="NCBI Taxonomy" id="87883"/>
    <lineage>
        <taxon>Bacteria</taxon>
        <taxon>Pseudomonadati</taxon>
        <taxon>Pseudomonadota</taxon>
        <taxon>Betaproteobacteria</taxon>
        <taxon>Burkholderiales</taxon>
        <taxon>Burkholderiaceae</taxon>
        <taxon>Burkholderia</taxon>
        <taxon>Burkholderia cepacia complex</taxon>
    </lineage>
</organism>
<dbReference type="RefSeq" id="WP_198122148.1">
    <property type="nucleotide sequence ID" value="NZ_JAEDWZ010000026.1"/>
</dbReference>
<proteinExistence type="predicted"/>
<reference evidence="1" key="1">
    <citation type="submission" date="2021-06" db="EMBL/GenBank/DDBJ databases">
        <title>A collection of bacterial strains from the Burkholderia cepacia Research Laboratory and Repository.</title>
        <authorList>
            <person name="Lipuma J."/>
            <person name="Spilker T."/>
        </authorList>
    </citation>
    <scope>NUCLEOTIDE SEQUENCE</scope>
    <source>
        <strain evidence="1">AU37435</strain>
    </source>
</reference>
<gene>
    <name evidence="1" type="ORF">KTE52_07145</name>
</gene>
<dbReference type="AlphaFoldDB" id="A0AAP2HHC7"/>
<evidence type="ECO:0000313" key="2">
    <source>
        <dbReference type="Proteomes" id="UP001196915"/>
    </source>
</evidence>
<sequence length="111" mass="12476">MTIWRIAPVSEEPGVTLSHWKIMETPDGTRHFVGADNRDLTGRVSSEVVTFDHLSLRGETRSGRIYQLIGEPGWSDNADYVWKRWCAINQVAAYVDVTKQLLAGAEDDNSI</sequence>
<dbReference type="EMBL" id="JAHPMX010000003">
    <property type="protein sequence ID" value="MBU9356109.1"/>
    <property type="molecule type" value="Genomic_DNA"/>
</dbReference>